<gene>
    <name evidence="3" type="ORF">Sjap_020233</name>
</gene>
<dbReference type="Proteomes" id="UP001417504">
    <property type="component" value="Unassembled WGS sequence"/>
</dbReference>
<name>A0AAP0F111_9MAGN</name>
<dbReference type="EMBL" id="JBBNAE010000008">
    <property type="protein sequence ID" value="KAK9102979.1"/>
    <property type="molecule type" value="Genomic_DNA"/>
</dbReference>
<comment type="caution">
    <text evidence="3">The sequence shown here is derived from an EMBL/GenBank/DDBJ whole genome shotgun (WGS) entry which is preliminary data.</text>
</comment>
<protein>
    <recommendedName>
        <fullName evidence="5">OTU domain-containing protein</fullName>
    </recommendedName>
</protein>
<evidence type="ECO:0008006" key="5">
    <source>
        <dbReference type="Google" id="ProtNLM"/>
    </source>
</evidence>
<evidence type="ECO:0000256" key="1">
    <source>
        <dbReference type="SAM" id="MobiDB-lite"/>
    </source>
</evidence>
<sequence length="263" mass="29342">MKKGKRGMKRKAEEDDISTTRDPSGFEYVLTPAEAASARRKVKQVRNKVHRTRGASMGVSEIGFIHTIQPDWIQHVETTVNMDSDGNCGFRCVAAGLGFSDIDGWKRVRTAMVNELQENQEFWKDLLGSYFDQIKGAVQFFEGKDVGSDKWMTLPDMGLLIATTFNVVLVNVSYGCCMTFLPLRNAPPPMKDRIVIGVTNVNDTHWVRVIFKPNAPVPPVFLVWKTFANVDAQGWGFGINIQAQVPVQSSHVHTPFVVDLASP</sequence>
<feature type="region of interest" description="Disordered" evidence="1">
    <location>
        <begin position="1"/>
        <end position="24"/>
    </location>
</feature>
<dbReference type="CDD" id="cd22744">
    <property type="entry name" value="OTU"/>
    <property type="match status" value="1"/>
</dbReference>
<keyword evidence="2" id="KW-0472">Membrane</keyword>
<evidence type="ECO:0000313" key="4">
    <source>
        <dbReference type="Proteomes" id="UP001417504"/>
    </source>
</evidence>
<evidence type="ECO:0000256" key="2">
    <source>
        <dbReference type="SAM" id="Phobius"/>
    </source>
</evidence>
<keyword evidence="2" id="KW-0812">Transmembrane</keyword>
<dbReference type="AlphaFoldDB" id="A0AAP0F111"/>
<evidence type="ECO:0000313" key="3">
    <source>
        <dbReference type="EMBL" id="KAK9102979.1"/>
    </source>
</evidence>
<keyword evidence="2" id="KW-1133">Transmembrane helix</keyword>
<proteinExistence type="predicted"/>
<keyword evidence="4" id="KW-1185">Reference proteome</keyword>
<reference evidence="3 4" key="1">
    <citation type="submission" date="2024-01" db="EMBL/GenBank/DDBJ databases">
        <title>Genome assemblies of Stephania.</title>
        <authorList>
            <person name="Yang L."/>
        </authorList>
    </citation>
    <scope>NUCLEOTIDE SEQUENCE [LARGE SCALE GENOMIC DNA]</scope>
    <source>
        <strain evidence="3">QJT</strain>
        <tissue evidence="3">Leaf</tissue>
    </source>
</reference>
<accession>A0AAP0F111</accession>
<organism evidence="3 4">
    <name type="scientific">Stephania japonica</name>
    <dbReference type="NCBI Taxonomy" id="461633"/>
    <lineage>
        <taxon>Eukaryota</taxon>
        <taxon>Viridiplantae</taxon>
        <taxon>Streptophyta</taxon>
        <taxon>Embryophyta</taxon>
        <taxon>Tracheophyta</taxon>
        <taxon>Spermatophyta</taxon>
        <taxon>Magnoliopsida</taxon>
        <taxon>Ranunculales</taxon>
        <taxon>Menispermaceae</taxon>
        <taxon>Menispermoideae</taxon>
        <taxon>Cissampelideae</taxon>
        <taxon>Stephania</taxon>
    </lineage>
</organism>
<feature type="transmembrane region" description="Helical" evidence="2">
    <location>
        <begin position="159"/>
        <end position="183"/>
    </location>
</feature>